<sequence length="120" mass="13692">MSAASSSSHLPASLELYNYIVFTTPYCLASGYPCNYQISSHVKSLLLVFPSKMLNIRLVAESWRWHMKQPGIEWSQMQEGLISLFIRTWAGAEETLTHFEDLLEREPHRSPILQHGSPLS</sequence>
<dbReference type="Proteomes" id="UP000664940">
    <property type="component" value="Unassembled WGS sequence"/>
</dbReference>
<evidence type="ECO:0000313" key="1">
    <source>
        <dbReference type="EMBL" id="KAF6114743.1"/>
    </source>
</evidence>
<evidence type="ECO:0000313" key="2">
    <source>
        <dbReference type="Proteomes" id="UP000664940"/>
    </source>
</evidence>
<gene>
    <name evidence="1" type="ORF">HJG60_010677</name>
</gene>
<protein>
    <submittedName>
        <fullName evidence="1">Uncharacterized protein</fullName>
    </submittedName>
</protein>
<comment type="caution">
    <text evidence="1">The sequence shown here is derived from an EMBL/GenBank/DDBJ whole genome shotgun (WGS) entry which is preliminary data.</text>
</comment>
<name>A0A834ANN7_9CHIR</name>
<dbReference type="EMBL" id="JABVXQ010000004">
    <property type="protein sequence ID" value="KAF6114743.1"/>
    <property type="molecule type" value="Genomic_DNA"/>
</dbReference>
<organism evidence="1 2">
    <name type="scientific">Phyllostomus discolor</name>
    <name type="common">pale spear-nosed bat</name>
    <dbReference type="NCBI Taxonomy" id="89673"/>
    <lineage>
        <taxon>Eukaryota</taxon>
        <taxon>Metazoa</taxon>
        <taxon>Chordata</taxon>
        <taxon>Craniata</taxon>
        <taxon>Vertebrata</taxon>
        <taxon>Euteleostomi</taxon>
        <taxon>Mammalia</taxon>
        <taxon>Eutheria</taxon>
        <taxon>Laurasiatheria</taxon>
        <taxon>Chiroptera</taxon>
        <taxon>Yangochiroptera</taxon>
        <taxon>Phyllostomidae</taxon>
        <taxon>Phyllostominae</taxon>
        <taxon>Phyllostomus</taxon>
    </lineage>
</organism>
<proteinExistence type="predicted"/>
<dbReference type="AlphaFoldDB" id="A0A834ANN7"/>
<reference evidence="1 2" key="1">
    <citation type="journal article" date="2020" name="Nature">
        <title>Six reference-quality genomes reveal evolution of bat adaptations.</title>
        <authorList>
            <person name="Jebb D."/>
            <person name="Huang Z."/>
            <person name="Pippel M."/>
            <person name="Hughes G.M."/>
            <person name="Lavrichenko K."/>
            <person name="Devanna P."/>
            <person name="Winkler S."/>
            <person name="Jermiin L.S."/>
            <person name="Skirmuntt E.C."/>
            <person name="Katzourakis A."/>
            <person name="Burkitt-Gray L."/>
            <person name="Ray D.A."/>
            <person name="Sullivan K.A.M."/>
            <person name="Roscito J.G."/>
            <person name="Kirilenko B.M."/>
            <person name="Davalos L.M."/>
            <person name="Corthals A.P."/>
            <person name="Power M.L."/>
            <person name="Jones G."/>
            <person name="Ransome R.D."/>
            <person name="Dechmann D.K.N."/>
            <person name="Locatelli A.G."/>
            <person name="Puechmaille S.J."/>
            <person name="Fedrigo O."/>
            <person name="Jarvis E.D."/>
            <person name="Hiller M."/>
            <person name="Vernes S.C."/>
            <person name="Myers E.W."/>
            <person name="Teeling E.C."/>
        </authorList>
    </citation>
    <scope>NUCLEOTIDE SEQUENCE [LARGE SCALE GENOMIC DNA]</scope>
    <source>
        <strain evidence="1">Bat1K_MPI-CBG_1</strain>
    </source>
</reference>
<accession>A0A834ANN7</accession>